<dbReference type="RefSeq" id="XP_011397711.1">
    <property type="nucleotide sequence ID" value="XM_011399409.1"/>
</dbReference>
<accession>A0A087SGG9</accession>
<dbReference type="Proteomes" id="UP000028924">
    <property type="component" value="Unassembled WGS sequence"/>
</dbReference>
<dbReference type="EC" id="2.4.1.117" evidence="4"/>
<comment type="pathway">
    <text evidence="2">Protein modification; protein glycosylation.</text>
</comment>
<name>A0A087SGG9_AUXPR</name>
<dbReference type="SUPFAM" id="SSF53448">
    <property type="entry name" value="Nucleotide-diphospho-sugar transferases"/>
    <property type="match status" value="1"/>
</dbReference>
<evidence type="ECO:0000256" key="3">
    <source>
        <dbReference type="ARBA" id="ARBA00006739"/>
    </source>
</evidence>
<keyword evidence="6 15" id="KW-0808">Transferase</keyword>
<dbReference type="InterPro" id="IPR035518">
    <property type="entry name" value="DPG_synthase"/>
</dbReference>
<keyword evidence="8" id="KW-0256">Endoplasmic reticulum</keyword>
<feature type="signal peptide" evidence="13">
    <location>
        <begin position="1"/>
        <end position="25"/>
    </location>
</feature>
<evidence type="ECO:0000256" key="8">
    <source>
        <dbReference type="ARBA" id="ARBA00022824"/>
    </source>
</evidence>
<keyword evidence="5" id="KW-0328">Glycosyltransferase</keyword>
<dbReference type="PANTHER" id="PTHR10859:SF91">
    <property type="entry name" value="DOLICHYL-PHOSPHATE BETA-GLUCOSYLTRANSFERASE"/>
    <property type="match status" value="1"/>
</dbReference>
<comment type="catalytic activity">
    <reaction evidence="12">
        <text>a di-trans,poly-cis-dolichyl phosphate + UDP-alpha-D-glucose = a di-trans,poly-cis-dolichyl beta-D-glucosyl phosphate + UDP</text>
        <dbReference type="Rhea" id="RHEA:15401"/>
        <dbReference type="Rhea" id="RHEA-COMP:19498"/>
        <dbReference type="Rhea" id="RHEA-COMP:19502"/>
        <dbReference type="ChEBI" id="CHEBI:57525"/>
        <dbReference type="ChEBI" id="CHEBI:57683"/>
        <dbReference type="ChEBI" id="CHEBI:58223"/>
        <dbReference type="ChEBI" id="CHEBI:58885"/>
        <dbReference type="EC" id="2.4.1.117"/>
    </reaction>
    <physiologicalReaction direction="left-to-right" evidence="12">
        <dbReference type="Rhea" id="RHEA:15402"/>
    </physiologicalReaction>
</comment>
<keyword evidence="13" id="KW-0732">Signal</keyword>
<evidence type="ECO:0000256" key="12">
    <source>
        <dbReference type="ARBA" id="ARBA00045097"/>
    </source>
</evidence>
<proteinExistence type="inferred from homology"/>
<evidence type="ECO:0000256" key="4">
    <source>
        <dbReference type="ARBA" id="ARBA00012583"/>
    </source>
</evidence>
<keyword evidence="11" id="KW-0472">Membrane</keyword>
<keyword evidence="9" id="KW-0735">Signal-anchor</keyword>
<dbReference type="InterPro" id="IPR001173">
    <property type="entry name" value="Glyco_trans_2-like"/>
</dbReference>
<keyword evidence="16" id="KW-1185">Reference proteome</keyword>
<reference evidence="15 16" key="1">
    <citation type="journal article" date="2014" name="BMC Genomics">
        <title>Oil accumulation mechanisms of the oleaginous microalga Chlorella protothecoides revealed through its genome, transcriptomes, and proteomes.</title>
        <authorList>
            <person name="Gao C."/>
            <person name="Wang Y."/>
            <person name="Shen Y."/>
            <person name="Yan D."/>
            <person name="He X."/>
            <person name="Dai J."/>
            <person name="Wu Q."/>
        </authorList>
    </citation>
    <scope>NUCLEOTIDE SEQUENCE [LARGE SCALE GENOMIC DNA]</scope>
    <source>
        <strain evidence="15 16">0710</strain>
    </source>
</reference>
<dbReference type="GO" id="GO:0006487">
    <property type="term" value="P:protein N-linked glycosylation"/>
    <property type="evidence" value="ECO:0007669"/>
    <property type="project" value="TreeGrafter"/>
</dbReference>
<feature type="domain" description="Glycosyltransferase 2-like" evidence="14">
    <location>
        <begin position="63"/>
        <end position="257"/>
    </location>
</feature>
<keyword evidence="7" id="KW-0812">Transmembrane</keyword>
<evidence type="ECO:0000256" key="7">
    <source>
        <dbReference type="ARBA" id="ARBA00022692"/>
    </source>
</evidence>
<protein>
    <recommendedName>
        <fullName evidence="4">dolichyl-phosphate beta-glucosyltransferase</fullName>
        <ecNumber evidence="4">2.4.1.117</ecNumber>
    </recommendedName>
</protein>
<evidence type="ECO:0000256" key="13">
    <source>
        <dbReference type="SAM" id="SignalP"/>
    </source>
</evidence>
<evidence type="ECO:0000256" key="10">
    <source>
        <dbReference type="ARBA" id="ARBA00022989"/>
    </source>
</evidence>
<dbReference type="GeneID" id="23613093"/>
<dbReference type="STRING" id="3075.A0A087SGG9"/>
<comment type="subcellular location">
    <subcellularLocation>
        <location evidence="1">Endoplasmic reticulum membrane</location>
        <topology evidence="1">Single-pass membrane protein</topology>
    </subcellularLocation>
</comment>
<dbReference type="InterPro" id="IPR029044">
    <property type="entry name" value="Nucleotide-diphossugar_trans"/>
</dbReference>
<dbReference type="PANTHER" id="PTHR10859">
    <property type="entry name" value="GLYCOSYL TRANSFERASE"/>
    <property type="match status" value="1"/>
</dbReference>
<evidence type="ECO:0000256" key="1">
    <source>
        <dbReference type="ARBA" id="ARBA00004389"/>
    </source>
</evidence>
<evidence type="ECO:0000313" key="15">
    <source>
        <dbReference type="EMBL" id="KFM24823.1"/>
    </source>
</evidence>
<evidence type="ECO:0000256" key="2">
    <source>
        <dbReference type="ARBA" id="ARBA00004922"/>
    </source>
</evidence>
<dbReference type="CDD" id="cd04188">
    <property type="entry name" value="DPG_synthase"/>
    <property type="match status" value="1"/>
</dbReference>
<evidence type="ECO:0000313" key="16">
    <source>
        <dbReference type="Proteomes" id="UP000028924"/>
    </source>
</evidence>
<dbReference type="GO" id="GO:0004581">
    <property type="term" value="F:dolichyl-phosphate beta-glucosyltransferase activity"/>
    <property type="evidence" value="ECO:0007669"/>
    <property type="project" value="UniProtKB-EC"/>
</dbReference>
<comment type="similarity">
    <text evidence="3">Belongs to the glycosyltransferase 2 family.</text>
</comment>
<dbReference type="KEGG" id="apro:F751_1702"/>
<gene>
    <name evidence="15" type="ORF">F751_1702</name>
</gene>
<evidence type="ECO:0000256" key="9">
    <source>
        <dbReference type="ARBA" id="ARBA00022968"/>
    </source>
</evidence>
<dbReference type="AlphaFoldDB" id="A0A087SGG9"/>
<organism evidence="15 16">
    <name type="scientific">Auxenochlorella protothecoides</name>
    <name type="common">Green microalga</name>
    <name type="synonym">Chlorella protothecoides</name>
    <dbReference type="NCBI Taxonomy" id="3075"/>
    <lineage>
        <taxon>Eukaryota</taxon>
        <taxon>Viridiplantae</taxon>
        <taxon>Chlorophyta</taxon>
        <taxon>core chlorophytes</taxon>
        <taxon>Trebouxiophyceae</taxon>
        <taxon>Chlorellales</taxon>
        <taxon>Chlorellaceae</taxon>
        <taxon>Auxenochlorella</taxon>
    </lineage>
</organism>
<keyword evidence="10" id="KW-1133">Transmembrane helix</keyword>
<dbReference type="Pfam" id="PF00535">
    <property type="entry name" value="Glycos_transf_2"/>
    <property type="match status" value="1"/>
</dbReference>
<evidence type="ECO:0000256" key="6">
    <source>
        <dbReference type="ARBA" id="ARBA00022679"/>
    </source>
</evidence>
<feature type="chain" id="PRO_5001828834" description="dolichyl-phosphate beta-glucosyltransferase" evidence="13">
    <location>
        <begin position="26"/>
        <end position="346"/>
    </location>
</feature>
<dbReference type="OrthoDB" id="3784at2759"/>
<evidence type="ECO:0000256" key="5">
    <source>
        <dbReference type="ARBA" id="ARBA00022676"/>
    </source>
</evidence>
<dbReference type="eggNOG" id="KOG2977">
    <property type="taxonomic scope" value="Eukaryota"/>
</dbReference>
<evidence type="ECO:0000256" key="11">
    <source>
        <dbReference type="ARBA" id="ARBA00023136"/>
    </source>
</evidence>
<dbReference type="Gene3D" id="3.90.550.10">
    <property type="entry name" value="Spore Coat Polysaccharide Biosynthesis Protein SpsA, Chain A"/>
    <property type="match status" value="1"/>
</dbReference>
<sequence length="346" mass="37888">MLTVIITLLAGALLLAAWIASNVLQQLNKESAFSGPAASFENPINLDKVPTSSLFDEATKALSIVIPAYNEEFRLGSTLDETFSYLQRRRDQRGPYFTYEVIVVDDGSQDATVGCAAKFTRKHGVDALRTLRLPQNRGKGYAVRAGVLVARGQNILLMDADGATRVSDLERLESAAQDVMQQGKESLEPSGGSPPHQAFVLGSRAYLEESSKAKRTALRTFLMHGFHFLVALVVGRSIQDTQCGFKLFTRDAARRIFPNQRLQRWCFDVELVHLAQSLNASGCTIGLAGARVLCIPMAEVQVTWTEIPGSKLRVTSVISMALELVLVKVGYGTGAWPLHGHLDLQR</sequence>
<evidence type="ECO:0000259" key="14">
    <source>
        <dbReference type="Pfam" id="PF00535"/>
    </source>
</evidence>
<dbReference type="GO" id="GO:0005789">
    <property type="term" value="C:endoplasmic reticulum membrane"/>
    <property type="evidence" value="ECO:0007669"/>
    <property type="project" value="UniProtKB-SubCell"/>
</dbReference>
<dbReference type="EMBL" id="KL662111">
    <property type="protein sequence ID" value="KFM24823.1"/>
    <property type="molecule type" value="Genomic_DNA"/>
</dbReference>